<evidence type="ECO:0000256" key="2">
    <source>
        <dbReference type="ARBA" id="ARBA00022801"/>
    </source>
</evidence>
<dbReference type="InterPro" id="IPR050300">
    <property type="entry name" value="GDXG_lipolytic_enzyme"/>
</dbReference>
<feature type="active site" evidence="3">
    <location>
        <position position="170"/>
    </location>
</feature>
<comment type="similarity">
    <text evidence="1">Belongs to the 'GDXG' lipolytic enzyme family.</text>
</comment>
<dbReference type="Gene3D" id="3.40.50.1820">
    <property type="entry name" value="alpha/beta hydrolase"/>
    <property type="match status" value="1"/>
</dbReference>
<reference evidence="5" key="1">
    <citation type="journal article" date="2020" name="Stud. Mycol.">
        <title>101 Dothideomycetes genomes: a test case for predicting lifestyles and emergence of pathogens.</title>
        <authorList>
            <person name="Haridas S."/>
            <person name="Albert R."/>
            <person name="Binder M."/>
            <person name="Bloem J."/>
            <person name="Labutti K."/>
            <person name="Salamov A."/>
            <person name="Andreopoulos B."/>
            <person name="Baker S."/>
            <person name="Barry K."/>
            <person name="Bills G."/>
            <person name="Bluhm B."/>
            <person name="Cannon C."/>
            <person name="Castanera R."/>
            <person name="Culley D."/>
            <person name="Daum C."/>
            <person name="Ezra D."/>
            <person name="Gonzalez J."/>
            <person name="Henrissat B."/>
            <person name="Kuo A."/>
            <person name="Liang C."/>
            <person name="Lipzen A."/>
            <person name="Lutzoni F."/>
            <person name="Magnuson J."/>
            <person name="Mondo S."/>
            <person name="Nolan M."/>
            <person name="Ohm R."/>
            <person name="Pangilinan J."/>
            <person name="Park H.-J."/>
            <person name="Ramirez L."/>
            <person name="Alfaro M."/>
            <person name="Sun H."/>
            <person name="Tritt A."/>
            <person name="Yoshinaga Y."/>
            <person name="Zwiers L.-H."/>
            <person name="Turgeon B."/>
            <person name="Goodwin S."/>
            <person name="Spatafora J."/>
            <person name="Crous P."/>
            <person name="Grigoriev I."/>
        </authorList>
    </citation>
    <scope>NUCLEOTIDE SEQUENCE</scope>
    <source>
        <strain evidence="5">CBS 113979</strain>
    </source>
</reference>
<keyword evidence="6" id="KW-1185">Reference proteome</keyword>
<keyword evidence="2 5" id="KW-0378">Hydrolase</keyword>
<dbReference type="EMBL" id="ML977156">
    <property type="protein sequence ID" value="KAF1986546.1"/>
    <property type="molecule type" value="Genomic_DNA"/>
</dbReference>
<dbReference type="InterPro" id="IPR029058">
    <property type="entry name" value="AB_hydrolase_fold"/>
</dbReference>
<dbReference type="PROSITE" id="PS01174">
    <property type="entry name" value="LIPASE_GDXG_SER"/>
    <property type="match status" value="1"/>
</dbReference>
<evidence type="ECO:0000259" key="4">
    <source>
        <dbReference type="Pfam" id="PF07859"/>
    </source>
</evidence>
<evidence type="ECO:0000256" key="1">
    <source>
        <dbReference type="ARBA" id="ARBA00010515"/>
    </source>
</evidence>
<dbReference type="PANTHER" id="PTHR48081:SF8">
    <property type="entry name" value="ALPHA_BETA HYDROLASE FOLD-3 DOMAIN-CONTAINING PROTEIN-RELATED"/>
    <property type="match status" value="1"/>
</dbReference>
<sequence length="339" mass="38221">MTLSMDPPKRQALRVTRRTKRSFYTLLLHAILKPFGAALAKSKHDHAPGSPQLTPPKSLYKRCEIAERYVENTYLYDISSKNTPQETKSRRRRIVYFAGGGWHMPPSPQHWKFCQYLAHHLPNTVITVVSYPLVPHNPAPITFPQLLALYRTISSIAQAEDENLILAGDSSGGNIVLAVALEALREPETHPPRSVFAICPSVDMARNNPDMREIEKHDPILNIGFTKDTADGWVGEWDLKDPRVSPLFANIASLSKAGVMVNGITGGYDVLRPDAILFRDKLEKEGVKGEWMDWDKQMHCFPLTFPYKLPESVECMRWIVDVIERDGEEPQVSDPGAVK</sequence>
<evidence type="ECO:0000256" key="3">
    <source>
        <dbReference type="PROSITE-ProRule" id="PRU10038"/>
    </source>
</evidence>
<name>A0A6G1H003_9PEZI</name>
<proteinExistence type="inferred from homology"/>
<gene>
    <name evidence="5" type="ORF">K402DRAFT_393614</name>
</gene>
<accession>A0A6G1H003</accession>
<dbReference type="GO" id="GO:0016787">
    <property type="term" value="F:hydrolase activity"/>
    <property type="evidence" value="ECO:0007669"/>
    <property type="project" value="UniProtKB-KW"/>
</dbReference>
<dbReference type="Pfam" id="PF07859">
    <property type="entry name" value="Abhydrolase_3"/>
    <property type="match status" value="1"/>
</dbReference>
<protein>
    <submittedName>
        <fullName evidence="5">Alpha/beta-hydrolase</fullName>
    </submittedName>
</protein>
<dbReference type="PANTHER" id="PTHR48081">
    <property type="entry name" value="AB HYDROLASE SUPERFAMILY PROTEIN C4A8.06C"/>
    <property type="match status" value="1"/>
</dbReference>
<dbReference type="OrthoDB" id="2152029at2759"/>
<dbReference type="SUPFAM" id="SSF53474">
    <property type="entry name" value="alpha/beta-Hydrolases"/>
    <property type="match status" value="1"/>
</dbReference>
<feature type="domain" description="Alpha/beta hydrolase fold-3" evidence="4">
    <location>
        <begin position="94"/>
        <end position="302"/>
    </location>
</feature>
<dbReference type="AlphaFoldDB" id="A0A6G1H003"/>
<dbReference type="Proteomes" id="UP000800041">
    <property type="component" value="Unassembled WGS sequence"/>
</dbReference>
<dbReference type="InterPro" id="IPR013094">
    <property type="entry name" value="AB_hydrolase_3"/>
</dbReference>
<evidence type="ECO:0000313" key="6">
    <source>
        <dbReference type="Proteomes" id="UP000800041"/>
    </source>
</evidence>
<evidence type="ECO:0000313" key="5">
    <source>
        <dbReference type="EMBL" id="KAF1986546.1"/>
    </source>
</evidence>
<dbReference type="InterPro" id="IPR033140">
    <property type="entry name" value="Lipase_GDXG_put_SER_AS"/>
</dbReference>
<organism evidence="5 6">
    <name type="scientific">Aulographum hederae CBS 113979</name>
    <dbReference type="NCBI Taxonomy" id="1176131"/>
    <lineage>
        <taxon>Eukaryota</taxon>
        <taxon>Fungi</taxon>
        <taxon>Dikarya</taxon>
        <taxon>Ascomycota</taxon>
        <taxon>Pezizomycotina</taxon>
        <taxon>Dothideomycetes</taxon>
        <taxon>Pleosporomycetidae</taxon>
        <taxon>Aulographales</taxon>
        <taxon>Aulographaceae</taxon>
    </lineage>
</organism>